<dbReference type="GO" id="GO:0006353">
    <property type="term" value="P:DNA-templated transcription termination"/>
    <property type="evidence" value="ECO:0007669"/>
    <property type="project" value="UniProtKB-KW"/>
</dbReference>
<dbReference type="GO" id="GO:0016787">
    <property type="term" value="F:hydrolase activity"/>
    <property type="evidence" value="ECO:0007669"/>
    <property type="project" value="UniProtKB-KW"/>
</dbReference>
<dbReference type="InterPro" id="IPR003593">
    <property type="entry name" value="AAA+_ATPase"/>
</dbReference>
<evidence type="ECO:0000256" key="3">
    <source>
        <dbReference type="ARBA" id="ARBA00022801"/>
    </source>
</evidence>
<protein>
    <recommendedName>
        <fullName evidence="9">Rho RNA-BD domain-containing protein</fullName>
    </recommendedName>
</protein>
<dbReference type="PANTHER" id="PTHR46425:SF1">
    <property type="entry name" value="TRANSCRIPTION TERMINATION FACTOR RHO"/>
    <property type="match status" value="1"/>
</dbReference>
<dbReference type="Pfam" id="PF00006">
    <property type="entry name" value="ATP-synt_ab"/>
    <property type="match status" value="1"/>
</dbReference>
<dbReference type="GO" id="GO:0008186">
    <property type="term" value="F:ATP-dependent activity, acting on RNA"/>
    <property type="evidence" value="ECO:0007669"/>
    <property type="project" value="InterPro"/>
</dbReference>
<dbReference type="InterPro" id="IPR027417">
    <property type="entry name" value="P-loop_NTPase"/>
</dbReference>
<dbReference type="InterPro" id="IPR011113">
    <property type="entry name" value="Rho_RNA-bd"/>
</dbReference>
<gene>
    <name evidence="10" type="ORF">H9726_05950</name>
</gene>
<dbReference type="SUPFAM" id="SSF52540">
    <property type="entry name" value="P-loop containing nucleoside triphosphate hydrolases"/>
    <property type="match status" value="1"/>
</dbReference>
<dbReference type="AlphaFoldDB" id="A0A9D2D7E7"/>
<evidence type="ECO:0000256" key="1">
    <source>
        <dbReference type="ARBA" id="ARBA00022448"/>
    </source>
</evidence>
<dbReference type="Proteomes" id="UP000824025">
    <property type="component" value="Unassembled WGS sequence"/>
</dbReference>
<dbReference type="GO" id="GO:0004386">
    <property type="term" value="F:helicase activity"/>
    <property type="evidence" value="ECO:0007669"/>
    <property type="project" value="UniProtKB-KW"/>
</dbReference>
<dbReference type="SMART" id="SM00382">
    <property type="entry name" value="AAA"/>
    <property type="match status" value="1"/>
</dbReference>
<dbReference type="PANTHER" id="PTHR46425">
    <property type="entry name" value="TRANSCRIPTION TERMINATION FACTOR RHO"/>
    <property type="match status" value="1"/>
</dbReference>
<dbReference type="EMBL" id="DXCF01000031">
    <property type="protein sequence ID" value="HIZ10012.1"/>
    <property type="molecule type" value="Genomic_DNA"/>
</dbReference>
<name>A0A9D2D7E7_9FIRM</name>
<keyword evidence="2" id="KW-0806">Transcription termination</keyword>
<proteinExistence type="inferred from homology"/>
<keyword evidence="3" id="KW-0378">Hydrolase</keyword>
<reference evidence="10" key="1">
    <citation type="journal article" date="2021" name="PeerJ">
        <title>Extensive microbial diversity within the chicken gut microbiome revealed by metagenomics and culture.</title>
        <authorList>
            <person name="Gilroy R."/>
            <person name="Ravi A."/>
            <person name="Getino M."/>
            <person name="Pursley I."/>
            <person name="Horton D.L."/>
            <person name="Alikhan N.F."/>
            <person name="Baker D."/>
            <person name="Gharbi K."/>
            <person name="Hall N."/>
            <person name="Watson M."/>
            <person name="Adriaenssens E.M."/>
            <person name="Foster-Nyarko E."/>
            <person name="Jarju S."/>
            <person name="Secka A."/>
            <person name="Antonio M."/>
            <person name="Oren A."/>
            <person name="Chaudhuri R.R."/>
            <person name="La Ragione R."/>
            <person name="Hildebrand F."/>
            <person name="Pallen M.J."/>
        </authorList>
    </citation>
    <scope>NUCLEOTIDE SEQUENCE</scope>
    <source>
        <strain evidence="10">CHK192-19661</strain>
    </source>
</reference>
<evidence type="ECO:0000256" key="8">
    <source>
        <dbReference type="PROSITE-ProRule" id="PRU01203"/>
    </source>
</evidence>
<dbReference type="Gene3D" id="3.40.50.300">
    <property type="entry name" value="P-loop containing nucleotide triphosphate hydrolases"/>
    <property type="match status" value="1"/>
</dbReference>
<evidence type="ECO:0000256" key="2">
    <source>
        <dbReference type="ARBA" id="ARBA00022472"/>
    </source>
</evidence>
<dbReference type="InterPro" id="IPR012340">
    <property type="entry name" value="NA-bd_OB-fold"/>
</dbReference>
<comment type="similarity">
    <text evidence="8">Belongs to the Rho family.</text>
</comment>
<dbReference type="Gene3D" id="2.40.50.140">
    <property type="entry name" value="Nucleic acid-binding proteins"/>
    <property type="match status" value="1"/>
</dbReference>
<dbReference type="InterPro" id="IPR000194">
    <property type="entry name" value="ATPase_F1/V1/A1_a/bsu_nucl-bd"/>
</dbReference>
<dbReference type="PROSITE" id="PS51856">
    <property type="entry name" value="RHO_RNA_BD"/>
    <property type="match status" value="1"/>
</dbReference>
<organism evidence="10 11">
    <name type="scientific">Candidatus Borkfalkia avicola</name>
    <dbReference type="NCBI Taxonomy" id="2838503"/>
    <lineage>
        <taxon>Bacteria</taxon>
        <taxon>Bacillati</taxon>
        <taxon>Bacillota</taxon>
        <taxon>Clostridia</taxon>
        <taxon>Christensenellales</taxon>
        <taxon>Christensenellaceae</taxon>
        <taxon>Candidatus Borkfalkia</taxon>
    </lineage>
</organism>
<sequence>MTEKELLRIYSAAYDHLDRKNIYEVRNLARAFGVVRVTSTRKHDLIVYLIRLAAGLEELPPRSRRGARVKADKASDASIAEVRRIIEDCKTSAPYPDFREEEGMEFHDSADRAFGYRDECMVGLLELAPSGQGRLYTQEGSPEPVVPERLIREYGLREGDVVSGYVVPGKGTAPEIAQIAAVNGYPPVFSERRRFEDFPAAYPNEKLCFGACGSAVLKAADLICPMGKGQRALIVSPAGAGKTTFVREAARSVAATSGAQIHFVLLGQRPEERQELLEAVPSASVTDAPFDSSASRCVRAARLAIEHAKRVAEEGKDAVVFIDSLAALIQALASGTQEGNAQAALLAVKKMFAAARRLEGGGSLTILATLPEDAQIADACRELSAAANAVVYLSAEIAASGIIPAVDFTRSFSRRADALYGAGGKARADALLALAREGGTARVLKELEKETGAEESAHKEG</sequence>
<feature type="domain" description="Rho RNA-BD" evidence="9">
    <location>
        <begin position="118"/>
        <end position="186"/>
    </location>
</feature>
<keyword evidence="4" id="KW-0547">Nucleotide-binding</keyword>
<keyword evidence="7" id="KW-0804">Transcription</keyword>
<comment type="caution">
    <text evidence="10">The sequence shown here is derived from an EMBL/GenBank/DDBJ whole genome shotgun (WGS) entry which is preliminary data.</text>
</comment>
<dbReference type="GO" id="GO:0003723">
    <property type="term" value="F:RNA binding"/>
    <property type="evidence" value="ECO:0007669"/>
    <property type="project" value="UniProtKB-UniRule"/>
</dbReference>
<dbReference type="PROSITE" id="PS00152">
    <property type="entry name" value="ATPASE_ALPHA_BETA"/>
    <property type="match status" value="1"/>
</dbReference>
<dbReference type="InterPro" id="IPR020003">
    <property type="entry name" value="ATPase_a/bsu_AS"/>
</dbReference>
<evidence type="ECO:0000256" key="5">
    <source>
        <dbReference type="ARBA" id="ARBA00022884"/>
    </source>
</evidence>
<accession>A0A9D2D7E7</accession>
<keyword evidence="4" id="KW-0347">Helicase</keyword>
<keyword evidence="5 8" id="KW-0694">RNA-binding</keyword>
<keyword evidence="6" id="KW-0805">Transcription regulation</keyword>
<evidence type="ECO:0000256" key="4">
    <source>
        <dbReference type="ARBA" id="ARBA00022806"/>
    </source>
</evidence>
<evidence type="ECO:0000313" key="10">
    <source>
        <dbReference type="EMBL" id="HIZ10012.1"/>
    </source>
</evidence>
<reference evidence="10" key="2">
    <citation type="submission" date="2021-04" db="EMBL/GenBank/DDBJ databases">
        <authorList>
            <person name="Gilroy R."/>
        </authorList>
    </citation>
    <scope>NUCLEOTIDE SEQUENCE</scope>
    <source>
        <strain evidence="10">CHK192-19661</strain>
    </source>
</reference>
<evidence type="ECO:0000256" key="6">
    <source>
        <dbReference type="ARBA" id="ARBA00023015"/>
    </source>
</evidence>
<evidence type="ECO:0000256" key="7">
    <source>
        <dbReference type="ARBA" id="ARBA00023163"/>
    </source>
</evidence>
<evidence type="ECO:0000259" key="9">
    <source>
        <dbReference type="PROSITE" id="PS51856"/>
    </source>
</evidence>
<dbReference type="GO" id="GO:0005524">
    <property type="term" value="F:ATP binding"/>
    <property type="evidence" value="ECO:0007669"/>
    <property type="project" value="InterPro"/>
</dbReference>
<keyword evidence="4" id="KW-0067">ATP-binding</keyword>
<evidence type="ECO:0000313" key="11">
    <source>
        <dbReference type="Proteomes" id="UP000824025"/>
    </source>
</evidence>
<dbReference type="GO" id="GO:0006811">
    <property type="term" value="P:monoatomic ion transport"/>
    <property type="evidence" value="ECO:0007669"/>
    <property type="project" value="UniProtKB-KW"/>
</dbReference>
<keyword evidence="1" id="KW-0813">Transport</keyword>
<dbReference type="InterPro" id="IPR004665">
    <property type="entry name" value="Term_rho"/>
</dbReference>